<accession>A0A9P9XAS1</accession>
<dbReference type="AlphaFoldDB" id="A0A9P9XAS1"/>
<evidence type="ECO:0000256" key="1">
    <source>
        <dbReference type="SAM" id="MobiDB-lite"/>
    </source>
</evidence>
<dbReference type="EMBL" id="SDAQ01000066">
    <property type="protein sequence ID" value="KAI3544553.1"/>
    <property type="molecule type" value="Genomic_DNA"/>
</dbReference>
<evidence type="ECO:0000313" key="3">
    <source>
        <dbReference type="Proteomes" id="UP001056436"/>
    </source>
</evidence>
<gene>
    <name evidence="2" type="ORF">CABS02_09661</name>
</gene>
<protein>
    <submittedName>
        <fullName evidence="2">Uncharacterized protein</fullName>
    </submittedName>
</protein>
<organism evidence="2 3">
    <name type="scientific">Colletotrichum abscissum</name>
    <dbReference type="NCBI Taxonomy" id="1671311"/>
    <lineage>
        <taxon>Eukaryota</taxon>
        <taxon>Fungi</taxon>
        <taxon>Dikarya</taxon>
        <taxon>Ascomycota</taxon>
        <taxon>Pezizomycotina</taxon>
        <taxon>Sordariomycetes</taxon>
        <taxon>Hypocreomycetidae</taxon>
        <taxon>Glomerellales</taxon>
        <taxon>Glomerellaceae</taxon>
        <taxon>Colletotrichum</taxon>
        <taxon>Colletotrichum acutatum species complex</taxon>
    </lineage>
</organism>
<feature type="compositionally biased region" description="Basic and acidic residues" evidence="1">
    <location>
        <begin position="95"/>
        <end position="110"/>
    </location>
</feature>
<name>A0A9P9XAS1_9PEZI</name>
<comment type="caution">
    <text evidence="2">The sequence shown here is derived from an EMBL/GenBank/DDBJ whole genome shotgun (WGS) entry which is preliminary data.</text>
</comment>
<proteinExistence type="predicted"/>
<dbReference type="Proteomes" id="UP001056436">
    <property type="component" value="Unassembled WGS sequence"/>
</dbReference>
<sequence>MNGRRMDLLKFWQVERTVGVVDGSTARRDWVVRARGWEPMGLRGGGEGQEEGENGRWMTKGGTDPSRDTASKKGRSTDSALPSLGRGWSTGHGSEAGRREEVKRRADFGC</sequence>
<feature type="region of interest" description="Disordered" evidence="1">
    <location>
        <begin position="39"/>
        <end position="110"/>
    </location>
</feature>
<evidence type="ECO:0000313" key="2">
    <source>
        <dbReference type="EMBL" id="KAI3544553.1"/>
    </source>
</evidence>
<keyword evidence="3" id="KW-1185">Reference proteome</keyword>
<reference evidence="2" key="1">
    <citation type="submission" date="2019-01" db="EMBL/GenBank/DDBJ databases">
        <title>Colletotrichum abscissum LGMF1257.</title>
        <authorList>
            <person name="Baroncelli R."/>
        </authorList>
    </citation>
    <scope>NUCLEOTIDE SEQUENCE</scope>
    <source>
        <strain evidence="2">Ca142</strain>
    </source>
</reference>